<sequence>MATGTTVPVTLPQMGESVAEGTVLEWLKQPGDQVEEGEDLVVISTDKVDAEIPAPVSGTLVAVHAQEGETVQSGSIVGEIDPSGGDGNGGTPAADAGAAPADASGNGNGDGAATGGELIDIVTPSAGDSVTEATLLEWLVQPGDQVEDGQDIVVVSTDKVDMELPAPTAGVLEEQLFADGDTIHPQEVIGRIRSGAGAPAAAAAAPGNGGAEAVAPATGNGTVEVPSDVRASPVAARAAAVEGVQLGNVTGSGPNGRILKEDVLDAAANGGRSAAAVTRTPLRGGANALAKGMEESLTTPTATSFRTITITTLDGRRKQLKAAGQKVSFTHLIGYAIARAATEAMPVMAYTFERDDEGNPILVDHGQVNLGIAVDVERRGKRTLMVPVIKDAGRLGFQGFLDAFNDLIARARDNKLTPEDLQGANVQLTNPGGIGTIASVPRLMTGNGTIVATGSIAYPVGLGEVGELIGAEKVMTMTSTYDHRIIQGAQSGQFLKTVEEYLQGDHEFYEQAFADLGAPLGPAIEKPEPKIGALAAGAVAAPAAASATPSLELLQGVQAATSLIRAIRSHGHLLARLDPLEAESDKTPEEISAQIGIDLGKLGLTERLLTDIPAKILRTYVSGDTLGDVLPKLKETYCGTRAYEVEHISDNEQRVWLREKIESGEFRKPLSAESKKGLLNRLIQVDQFERFMQKAYLGQKRFSIEGLDIAVPVIDELIHLAGARAGAQEVVLGMAHRGRLNVLAHNLGRPYDALFTEFEGGSVIAAAKTVTQDLQGGTGDVKYHHGASGRYELPDGKSIGVVLESNPSHLEFVNPVVMGAARAAQTDRGQASGPRDEDVALPIIIHGDAAFPGQGVVAESLNLQALEGYRVGGSVHLILNNQVGFTTDPEDSRSTRWSSDLAKGFDVPIIHVNADDVESCINATRLAFAFRQEFGHDVLIDLIGYRRYGHNESDEPAYTQPLMADLIKKHPRVSELYAEQLIGEGVLTKDEVDSTRKAFNDHLTELHQSVKRKVKEWQEAGGTIDTSATGTYLMDRSRSEEPTTKVDAQTLIALNDELLKVPDGFTVNAKLVKQLEKRREALGPNGGIEWAHAEQLAYASLVREGVPVRLTGQDVQRGTFSQRHLTLHDAKTGKAYSPIEHLPGAQAPMELYNSPLSEVAALGFEYGYSQEAPEALVAWEAQFGDFVNGAQVIVDQFIVSGLAKWGQTSRLTLLLPHGYEGAGPEHSSGRIERFLQLCAEGNIRVANLTTPAQYFHLLRRQALIEKARPLVVFTPKSLLRLPQARNRIEHLSETKFFPVLGEPGVDPNAVTRLVLCTGKVFYDLKGHELRQDNPSVAIGRVELLYPFPEESLRDLINAYPNLREVVWVQEEPRNMGPRAHMSPRLQQILPDHLALGYVGRPERASPGEGYPAAHTIEQNRIVKTALDVSVPVSQFPKRSPGNR</sequence>
<comment type="pathway">
    <text evidence="4">Carbohydrate metabolism; tricarboxylic acid cycle; succinyl-CoA from 2-oxoglutarate (dehydrogenase route): step 1/1.</text>
</comment>
<dbReference type="SMART" id="SM00861">
    <property type="entry name" value="Transket_pyr"/>
    <property type="match status" value="1"/>
</dbReference>
<dbReference type="Proteomes" id="UP000005143">
    <property type="component" value="Unassembled WGS sequence"/>
</dbReference>
<dbReference type="InterPro" id="IPR001017">
    <property type="entry name" value="DH_E1"/>
</dbReference>
<dbReference type="GO" id="GO:0005829">
    <property type="term" value="C:cytosol"/>
    <property type="evidence" value="ECO:0007669"/>
    <property type="project" value="TreeGrafter"/>
</dbReference>
<evidence type="ECO:0000256" key="8">
    <source>
        <dbReference type="ARBA" id="ARBA00022823"/>
    </source>
</evidence>
<reference evidence="18 19" key="1">
    <citation type="journal article" date="2013" name="Biodegradation">
        <title>Quantitative proteomic analysis of ibuprofen-degrading Patulibacter sp. strain I11.</title>
        <authorList>
            <person name="Almeida B."/>
            <person name="Kjeldal H."/>
            <person name="Lolas I."/>
            <person name="Knudsen A.D."/>
            <person name="Carvalho G."/>
            <person name="Nielsen K.L."/>
            <person name="Barreto Crespo M.T."/>
            <person name="Stensballe A."/>
            <person name="Nielsen J.L."/>
        </authorList>
    </citation>
    <scope>NUCLEOTIDE SEQUENCE [LARGE SCALE GENOMIC DNA]</scope>
    <source>
        <strain evidence="18 19">I11</strain>
    </source>
</reference>
<dbReference type="Pfam" id="PF00364">
    <property type="entry name" value="Biotin_lipoyl"/>
    <property type="match status" value="2"/>
</dbReference>
<feature type="domain" description="Lipoyl-binding" evidence="16">
    <location>
        <begin position="6"/>
        <end position="81"/>
    </location>
</feature>
<evidence type="ECO:0000256" key="12">
    <source>
        <dbReference type="ARBA" id="ARBA00023268"/>
    </source>
</evidence>
<dbReference type="InterPro" id="IPR000089">
    <property type="entry name" value="Biotin_lipoyl"/>
</dbReference>
<dbReference type="EMBL" id="AGUD01000197">
    <property type="protein sequence ID" value="EHN10897.1"/>
    <property type="molecule type" value="Genomic_DNA"/>
</dbReference>
<dbReference type="Gene3D" id="4.10.320.10">
    <property type="entry name" value="E3-binding domain"/>
    <property type="match status" value="1"/>
</dbReference>
<evidence type="ECO:0000313" key="19">
    <source>
        <dbReference type="Proteomes" id="UP000005143"/>
    </source>
</evidence>
<evidence type="ECO:0000256" key="2">
    <source>
        <dbReference type="ARBA" id="ARBA00001946"/>
    </source>
</evidence>
<feature type="region of interest" description="Disordered" evidence="15">
    <location>
        <begin position="72"/>
        <end position="112"/>
    </location>
</feature>
<comment type="cofactor">
    <cofactor evidence="3">
        <name>thiamine diphosphate</name>
        <dbReference type="ChEBI" id="CHEBI:58937"/>
    </cofactor>
</comment>
<dbReference type="PANTHER" id="PTHR23152">
    <property type="entry name" value="2-OXOGLUTARATE DEHYDROGENASE"/>
    <property type="match status" value="1"/>
</dbReference>
<dbReference type="InterPro" id="IPR001078">
    <property type="entry name" value="2-oxoacid_DH_actylTfrase"/>
</dbReference>
<dbReference type="InterPro" id="IPR004167">
    <property type="entry name" value="PSBD"/>
</dbReference>
<dbReference type="PANTHER" id="PTHR23152:SF4">
    <property type="entry name" value="2-OXOADIPATE DEHYDROGENASE COMPLEX COMPONENT E1"/>
    <property type="match status" value="1"/>
</dbReference>
<comment type="cofactor">
    <cofactor evidence="2">
        <name>Mg(2+)</name>
        <dbReference type="ChEBI" id="CHEBI:18420"/>
    </cofactor>
</comment>
<dbReference type="EC" id="1.2.4.2" evidence="18"/>
<comment type="caution">
    <text evidence="18">The sequence shown here is derived from an EMBL/GenBank/DDBJ whole genome shotgun (WGS) entry which is preliminary data.</text>
</comment>
<evidence type="ECO:0000256" key="15">
    <source>
        <dbReference type="SAM" id="MobiDB-lite"/>
    </source>
</evidence>
<keyword evidence="19" id="KW-1185">Reference proteome</keyword>
<gene>
    <name evidence="18" type="ORF">PAI11_22530</name>
</gene>
<dbReference type="SUPFAM" id="SSF52777">
    <property type="entry name" value="CoA-dependent acyltransferases"/>
    <property type="match status" value="1"/>
</dbReference>
<dbReference type="PROSITE" id="PS00189">
    <property type="entry name" value="LIPOYL"/>
    <property type="match status" value="2"/>
</dbReference>
<comment type="cofactor">
    <cofactor evidence="1">
        <name>(R)-lipoate</name>
        <dbReference type="ChEBI" id="CHEBI:83088"/>
    </cofactor>
</comment>
<dbReference type="Gene3D" id="3.40.50.12470">
    <property type="match status" value="1"/>
</dbReference>
<dbReference type="PROSITE" id="PS50968">
    <property type="entry name" value="BIOTINYL_LIPOYL"/>
    <property type="match status" value="2"/>
</dbReference>
<evidence type="ECO:0000256" key="14">
    <source>
        <dbReference type="ARBA" id="ARBA00052761"/>
    </source>
</evidence>
<dbReference type="GO" id="GO:0000287">
    <property type="term" value="F:magnesium ion binding"/>
    <property type="evidence" value="ECO:0007669"/>
    <property type="project" value="UniProtKB-ARBA"/>
</dbReference>
<dbReference type="PROSITE" id="PS51826">
    <property type="entry name" value="PSBD"/>
    <property type="match status" value="1"/>
</dbReference>
<comment type="similarity">
    <text evidence="5">Belongs to the 2-oxoacid dehydrogenase family.</text>
</comment>
<dbReference type="NCBIfam" id="TIGR00239">
    <property type="entry name" value="2oxo_dh_E1"/>
    <property type="match status" value="1"/>
</dbReference>
<evidence type="ECO:0000256" key="11">
    <source>
        <dbReference type="ARBA" id="ARBA00023052"/>
    </source>
</evidence>
<proteinExistence type="inferred from homology"/>
<organism evidence="18 19">
    <name type="scientific">Patulibacter medicamentivorans</name>
    <dbReference type="NCBI Taxonomy" id="1097667"/>
    <lineage>
        <taxon>Bacteria</taxon>
        <taxon>Bacillati</taxon>
        <taxon>Actinomycetota</taxon>
        <taxon>Thermoleophilia</taxon>
        <taxon>Solirubrobacterales</taxon>
        <taxon>Patulibacteraceae</taxon>
        <taxon>Patulibacter</taxon>
    </lineage>
</organism>
<dbReference type="SUPFAM" id="SSF47005">
    <property type="entry name" value="Peripheral subunit-binding domain of 2-oxo acid dehydrogenase complex"/>
    <property type="match status" value="1"/>
</dbReference>
<comment type="catalytic activity">
    <reaction evidence="14">
        <text>N(6)-[(R)-dihydrolipoyl]-L-lysyl-[protein] + succinyl-CoA = N(6)-[(R)-S(8)-succinyldihydrolipoyl]-L-lysyl-[protein] + CoA</text>
        <dbReference type="Rhea" id="RHEA:15213"/>
        <dbReference type="Rhea" id="RHEA-COMP:10475"/>
        <dbReference type="Rhea" id="RHEA-COMP:20092"/>
        <dbReference type="ChEBI" id="CHEBI:57287"/>
        <dbReference type="ChEBI" id="CHEBI:57292"/>
        <dbReference type="ChEBI" id="CHEBI:83100"/>
        <dbReference type="ChEBI" id="CHEBI:83120"/>
        <dbReference type="EC" id="2.3.1.61"/>
    </reaction>
</comment>
<evidence type="ECO:0000256" key="4">
    <source>
        <dbReference type="ARBA" id="ARBA00004813"/>
    </source>
</evidence>
<dbReference type="InterPro" id="IPR029061">
    <property type="entry name" value="THDP-binding"/>
</dbReference>
<dbReference type="InterPro" id="IPR036625">
    <property type="entry name" value="E3-bd_dom_sf"/>
</dbReference>
<dbReference type="GO" id="GO:0045252">
    <property type="term" value="C:oxoglutarate dehydrogenase complex"/>
    <property type="evidence" value="ECO:0007669"/>
    <property type="project" value="TreeGrafter"/>
</dbReference>
<evidence type="ECO:0000256" key="13">
    <source>
        <dbReference type="ARBA" id="ARBA00051911"/>
    </source>
</evidence>
<dbReference type="Gene3D" id="3.30.559.10">
    <property type="entry name" value="Chloramphenicol acetyltransferase-like domain"/>
    <property type="match status" value="1"/>
</dbReference>
<evidence type="ECO:0000256" key="10">
    <source>
        <dbReference type="ARBA" id="ARBA00023002"/>
    </source>
</evidence>
<dbReference type="RefSeq" id="WP_007574955.1">
    <property type="nucleotide sequence ID" value="NZ_AGUD01000197.1"/>
</dbReference>
<keyword evidence="6" id="KW-0816">Tricarboxylic acid cycle</keyword>
<dbReference type="Gene3D" id="2.40.50.100">
    <property type="match status" value="2"/>
</dbReference>
<evidence type="ECO:0000256" key="5">
    <source>
        <dbReference type="ARBA" id="ARBA00007317"/>
    </source>
</evidence>
<dbReference type="Pfam" id="PF02817">
    <property type="entry name" value="E3_binding"/>
    <property type="match status" value="1"/>
</dbReference>
<dbReference type="Gene3D" id="1.10.287.1150">
    <property type="entry name" value="TPP helical domain"/>
    <property type="match status" value="1"/>
</dbReference>
<evidence type="ECO:0000259" key="17">
    <source>
        <dbReference type="PROSITE" id="PS51826"/>
    </source>
</evidence>
<dbReference type="FunFam" id="3.40.50.970:FF:000036">
    <property type="entry name" value="2-oxoglutarate dehydrogenase E1 component"/>
    <property type="match status" value="1"/>
</dbReference>
<accession>H0E603</accession>
<feature type="domain" description="Peripheral subunit-binding (PSBD)" evidence="17">
    <location>
        <begin position="230"/>
        <end position="267"/>
    </location>
</feature>
<dbReference type="Pfam" id="PF16870">
    <property type="entry name" value="OxoGdeHyase_C"/>
    <property type="match status" value="1"/>
</dbReference>
<dbReference type="NCBIfam" id="NF006914">
    <property type="entry name" value="PRK09404.1"/>
    <property type="match status" value="1"/>
</dbReference>
<dbReference type="GO" id="GO:0006099">
    <property type="term" value="P:tricarboxylic acid cycle"/>
    <property type="evidence" value="ECO:0007669"/>
    <property type="project" value="UniProtKB-UniPathway"/>
</dbReference>
<comment type="catalytic activity">
    <reaction evidence="13">
        <text>N(6)-[(R)-lipoyl]-L-lysyl-[protein] + 2-oxoglutarate + H(+) = N(6)-[(R)-S(8)-succinyldihydrolipoyl]-L-lysyl-[protein] + CO2</text>
        <dbReference type="Rhea" id="RHEA:12188"/>
        <dbReference type="Rhea" id="RHEA-COMP:10474"/>
        <dbReference type="Rhea" id="RHEA-COMP:20092"/>
        <dbReference type="ChEBI" id="CHEBI:15378"/>
        <dbReference type="ChEBI" id="CHEBI:16526"/>
        <dbReference type="ChEBI" id="CHEBI:16810"/>
        <dbReference type="ChEBI" id="CHEBI:83099"/>
        <dbReference type="ChEBI" id="CHEBI:83120"/>
        <dbReference type="EC" id="1.2.4.2"/>
    </reaction>
</comment>
<name>H0E603_9ACTN</name>
<feature type="domain" description="Lipoyl-binding" evidence="16">
    <location>
        <begin position="118"/>
        <end position="193"/>
    </location>
</feature>
<dbReference type="OrthoDB" id="9759785at2"/>
<dbReference type="InterPro" id="IPR005475">
    <property type="entry name" value="Transketolase-like_Pyr-bd"/>
</dbReference>
<dbReference type="InterPro" id="IPR031717">
    <property type="entry name" value="ODO-1/KGD_C"/>
</dbReference>
<dbReference type="Pfam" id="PF02779">
    <property type="entry name" value="Transket_pyr"/>
    <property type="match status" value="1"/>
</dbReference>
<dbReference type="SUPFAM" id="SSF52518">
    <property type="entry name" value="Thiamin diphosphate-binding fold (THDP-binding)"/>
    <property type="match status" value="2"/>
</dbReference>
<dbReference type="GO" id="GO:0030976">
    <property type="term" value="F:thiamine pyrophosphate binding"/>
    <property type="evidence" value="ECO:0007669"/>
    <property type="project" value="InterPro"/>
</dbReference>
<keyword evidence="8" id="KW-0450">Lipoyl</keyword>
<dbReference type="Gene3D" id="3.40.50.11610">
    <property type="entry name" value="Multifunctional 2-oxoglutarate metabolism enzyme, C-terminal domain"/>
    <property type="match status" value="1"/>
</dbReference>
<keyword evidence="10 18" id="KW-0560">Oxidoreductase</keyword>
<dbReference type="CDD" id="cd02016">
    <property type="entry name" value="TPP_E1_OGDC_like"/>
    <property type="match status" value="1"/>
</dbReference>
<evidence type="ECO:0000256" key="9">
    <source>
        <dbReference type="ARBA" id="ARBA00022842"/>
    </source>
</evidence>
<protein>
    <submittedName>
        <fullName evidence="18">2-oxoglutarate dehydrogenase E1 component</fullName>
        <ecNumber evidence="18">1.2.4.2</ecNumber>
    </submittedName>
</protein>
<evidence type="ECO:0000313" key="18">
    <source>
        <dbReference type="EMBL" id="EHN10897.1"/>
    </source>
</evidence>
<keyword evidence="9" id="KW-0460">Magnesium</keyword>
<dbReference type="PATRIC" id="fig|1097667.3.peg.2233"/>
<dbReference type="UniPathway" id="UPA00223">
    <property type="reaction ID" value="UER00997"/>
</dbReference>
<keyword evidence="7" id="KW-0479">Metal-binding</keyword>
<dbReference type="Pfam" id="PF00676">
    <property type="entry name" value="E1_dh"/>
    <property type="match status" value="1"/>
</dbReference>
<keyword evidence="12" id="KW-0511">Multifunctional enzyme</keyword>
<evidence type="ECO:0000256" key="7">
    <source>
        <dbReference type="ARBA" id="ARBA00022723"/>
    </source>
</evidence>
<feature type="compositionally biased region" description="Low complexity" evidence="15">
    <location>
        <begin position="91"/>
        <end position="105"/>
    </location>
</feature>
<dbReference type="SUPFAM" id="SSF51230">
    <property type="entry name" value="Single hybrid motif"/>
    <property type="match status" value="2"/>
</dbReference>
<evidence type="ECO:0000256" key="3">
    <source>
        <dbReference type="ARBA" id="ARBA00001964"/>
    </source>
</evidence>
<evidence type="ECO:0000256" key="1">
    <source>
        <dbReference type="ARBA" id="ARBA00001938"/>
    </source>
</evidence>
<dbReference type="InterPro" id="IPR003016">
    <property type="entry name" value="2-oxoA_DH_lipoyl-BS"/>
</dbReference>
<dbReference type="Gene3D" id="3.40.50.970">
    <property type="match status" value="1"/>
</dbReference>
<dbReference type="InterPro" id="IPR011053">
    <property type="entry name" value="Single_hybrid_motif"/>
</dbReference>
<dbReference type="GO" id="GO:0004591">
    <property type="term" value="F:oxoglutarate dehydrogenase (succinyl-transferring) activity"/>
    <property type="evidence" value="ECO:0007669"/>
    <property type="project" value="UniProtKB-EC"/>
</dbReference>
<dbReference type="InterPro" id="IPR042179">
    <property type="entry name" value="KGD_C_sf"/>
</dbReference>
<evidence type="ECO:0000256" key="6">
    <source>
        <dbReference type="ARBA" id="ARBA00022532"/>
    </source>
</evidence>
<dbReference type="CDD" id="cd06849">
    <property type="entry name" value="lipoyl_domain"/>
    <property type="match status" value="2"/>
</dbReference>
<dbReference type="GO" id="GO:0004149">
    <property type="term" value="F:dihydrolipoyllysine-residue succinyltransferase activity"/>
    <property type="evidence" value="ECO:0007669"/>
    <property type="project" value="UniProtKB-EC"/>
</dbReference>
<dbReference type="InterPro" id="IPR011603">
    <property type="entry name" value="2oxoglutarate_DH_E1"/>
</dbReference>
<keyword evidence="11" id="KW-0786">Thiamine pyrophosphate</keyword>
<dbReference type="Pfam" id="PF00198">
    <property type="entry name" value="2-oxoacid_dh"/>
    <property type="match status" value="1"/>
</dbReference>
<evidence type="ECO:0000259" key="16">
    <source>
        <dbReference type="PROSITE" id="PS50968"/>
    </source>
</evidence>
<dbReference type="InterPro" id="IPR023213">
    <property type="entry name" value="CAT-like_dom_sf"/>
</dbReference>
<dbReference type="NCBIfam" id="NF008907">
    <property type="entry name" value="PRK12270.1"/>
    <property type="match status" value="1"/>
</dbReference>